<evidence type="ECO:0000313" key="2">
    <source>
        <dbReference type="EMBL" id="CAJ37525.1"/>
    </source>
</evidence>
<dbReference type="Proteomes" id="UP000000663">
    <property type="component" value="Chromosome"/>
</dbReference>
<protein>
    <submittedName>
        <fullName evidence="2">Uncharacterized protein</fullName>
    </submittedName>
</protein>
<keyword evidence="3" id="KW-1185">Reference proteome</keyword>
<feature type="transmembrane region" description="Helical" evidence="1">
    <location>
        <begin position="142"/>
        <end position="166"/>
    </location>
</feature>
<reference evidence="2 3" key="1">
    <citation type="journal article" date="2006" name="Science">
        <title>Genome of rice cluster I archaea -- the key methane producers in the rice rhizosphere.</title>
        <authorList>
            <person name="Erkel C."/>
            <person name="Kube M."/>
            <person name="Reinhardt R."/>
            <person name="Liesack W."/>
        </authorList>
    </citation>
    <scope>NUCLEOTIDE SEQUENCE [LARGE SCALE GENOMIC DNA]</scope>
    <source>
        <strain evidence="3">DSM 22066 / NBRC 105507 / MRE50</strain>
    </source>
</reference>
<name>Q0W268_METAR</name>
<keyword evidence="1" id="KW-0812">Transmembrane</keyword>
<organism evidence="2 3">
    <name type="scientific">Methanocella arvoryzae (strain DSM 22066 / NBRC 105507 / MRE50)</name>
    <dbReference type="NCBI Taxonomy" id="351160"/>
    <lineage>
        <taxon>Archaea</taxon>
        <taxon>Methanobacteriati</taxon>
        <taxon>Methanobacteriota</taxon>
        <taxon>Stenosarchaea group</taxon>
        <taxon>Methanomicrobia</taxon>
        <taxon>Methanocellales</taxon>
        <taxon>Methanocellaceae</taxon>
        <taxon>Methanocella</taxon>
    </lineage>
</organism>
<accession>Q0W268</accession>
<dbReference type="STRING" id="351160.RCIX2440"/>
<dbReference type="EMBL" id="AM114193">
    <property type="protein sequence ID" value="CAJ37525.1"/>
    <property type="molecule type" value="Genomic_DNA"/>
</dbReference>
<sequence>MIVWGYFTGDTMDYPRVNGNASHYSQGFAFLIKIAALIVAIWLLNVLFVATHEAGHATLATLFGAKVFDVSVSPLGIAGATTHTVLPQQYQAELVLAGGAIFTTAAIILAYLVRLDIAVYVLSLRTVESLINYSPGADMATLFSTMGFNTLLLSGVLILTIILVVASTFHRRYTASKPVDALTGHKTPVDPTATA</sequence>
<keyword evidence="1" id="KW-1133">Transmembrane helix</keyword>
<evidence type="ECO:0000313" key="3">
    <source>
        <dbReference type="Proteomes" id="UP000000663"/>
    </source>
</evidence>
<keyword evidence="1" id="KW-0472">Membrane</keyword>
<feature type="transmembrane region" description="Helical" evidence="1">
    <location>
        <begin position="94"/>
        <end position="122"/>
    </location>
</feature>
<dbReference type="KEGG" id="rci:RCIX2440"/>
<proteinExistence type="predicted"/>
<dbReference type="eggNOG" id="arCOG10915">
    <property type="taxonomic scope" value="Archaea"/>
</dbReference>
<gene>
    <name evidence="2" type="ORF">RCIX2440</name>
</gene>
<evidence type="ECO:0000256" key="1">
    <source>
        <dbReference type="SAM" id="Phobius"/>
    </source>
</evidence>
<feature type="transmembrane region" description="Helical" evidence="1">
    <location>
        <begin position="28"/>
        <end position="50"/>
    </location>
</feature>
<dbReference type="AlphaFoldDB" id="Q0W268"/>